<evidence type="ECO:0000313" key="2">
    <source>
        <dbReference type="EMBL" id="MBE3000555.1"/>
    </source>
</evidence>
<evidence type="ECO:0000313" key="3">
    <source>
        <dbReference type="Proteomes" id="UP000806528"/>
    </source>
</evidence>
<feature type="compositionally biased region" description="Basic and acidic residues" evidence="1">
    <location>
        <begin position="15"/>
        <end position="26"/>
    </location>
</feature>
<reference evidence="2 3" key="1">
    <citation type="submission" date="2020-09" db="EMBL/GenBank/DDBJ databases">
        <title>Diversity and distribution of actinomycetes associated with coral in the coast of Hainan.</title>
        <authorList>
            <person name="Li F."/>
        </authorList>
    </citation>
    <scope>NUCLEOTIDE SEQUENCE [LARGE SCALE GENOMIC DNA]</scope>
    <source>
        <strain evidence="2 3">HNM0947</strain>
    </source>
</reference>
<feature type="region of interest" description="Disordered" evidence="1">
    <location>
        <begin position="1"/>
        <end position="26"/>
    </location>
</feature>
<evidence type="ECO:0000256" key="1">
    <source>
        <dbReference type="SAM" id="MobiDB-lite"/>
    </source>
</evidence>
<accession>A0ABR9P9N4</accession>
<keyword evidence="3" id="KW-1185">Reference proteome</keyword>
<organism evidence="2 3">
    <name type="scientific">Nocardiopsis coralli</name>
    <dbReference type="NCBI Taxonomy" id="2772213"/>
    <lineage>
        <taxon>Bacteria</taxon>
        <taxon>Bacillati</taxon>
        <taxon>Actinomycetota</taxon>
        <taxon>Actinomycetes</taxon>
        <taxon>Streptosporangiales</taxon>
        <taxon>Nocardiopsidaceae</taxon>
        <taxon>Nocardiopsis</taxon>
    </lineage>
</organism>
<dbReference type="Proteomes" id="UP000806528">
    <property type="component" value="Unassembled WGS sequence"/>
</dbReference>
<gene>
    <name evidence="2" type="ORF">IDM40_17860</name>
</gene>
<sequence>MSPVKQGRKQAMQRLAEDQERADRLPDLLRSVSRAQSALETAREQGAPAEEVRRHGVELDTALTEAMRAAYAKERTLVGPKGYTDRIHRRKRLATPAVRRATEDAEELLTAREDHRLHGVQRIPRRTF</sequence>
<dbReference type="EMBL" id="JADBGI010000015">
    <property type="protein sequence ID" value="MBE3000555.1"/>
    <property type="molecule type" value="Genomic_DNA"/>
</dbReference>
<protein>
    <submittedName>
        <fullName evidence="2">Uncharacterized protein</fullName>
    </submittedName>
</protein>
<name>A0ABR9P9N4_9ACTN</name>
<comment type="caution">
    <text evidence="2">The sequence shown here is derived from an EMBL/GenBank/DDBJ whole genome shotgun (WGS) entry which is preliminary data.</text>
</comment>
<proteinExistence type="predicted"/>